<gene>
    <name evidence="3" type="ORF">SAMN06296008_10399</name>
</gene>
<keyword evidence="2" id="KW-0732">Signal</keyword>
<dbReference type="Proteomes" id="UP000192708">
    <property type="component" value="Unassembled WGS sequence"/>
</dbReference>
<evidence type="ECO:0000313" key="4">
    <source>
        <dbReference type="Proteomes" id="UP000192708"/>
    </source>
</evidence>
<dbReference type="InterPro" id="IPR042100">
    <property type="entry name" value="Bug_dom1"/>
</dbReference>
<dbReference type="PANTHER" id="PTHR42928">
    <property type="entry name" value="TRICARBOXYLATE-BINDING PROTEIN"/>
    <property type="match status" value="1"/>
</dbReference>
<dbReference type="SUPFAM" id="SSF53850">
    <property type="entry name" value="Periplasmic binding protein-like II"/>
    <property type="match status" value="1"/>
</dbReference>
<dbReference type="AlphaFoldDB" id="A0A1W1YIV6"/>
<evidence type="ECO:0000256" key="2">
    <source>
        <dbReference type="SAM" id="SignalP"/>
    </source>
</evidence>
<dbReference type="RefSeq" id="WP_084282822.1">
    <property type="nucleotide sequence ID" value="NZ_FWXJ01000003.1"/>
</dbReference>
<feature type="signal peptide" evidence="2">
    <location>
        <begin position="1"/>
        <end position="22"/>
    </location>
</feature>
<proteinExistence type="inferred from homology"/>
<dbReference type="PANTHER" id="PTHR42928:SF5">
    <property type="entry name" value="BLR1237 PROTEIN"/>
    <property type="match status" value="1"/>
</dbReference>
<dbReference type="Gene3D" id="3.40.190.10">
    <property type="entry name" value="Periplasmic binding protein-like II"/>
    <property type="match status" value="1"/>
</dbReference>
<feature type="chain" id="PRO_5011963890" evidence="2">
    <location>
        <begin position="23"/>
        <end position="325"/>
    </location>
</feature>
<comment type="similarity">
    <text evidence="1">Belongs to the UPF0065 (bug) family.</text>
</comment>
<accession>A0A1W1YIV6</accession>
<dbReference type="Pfam" id="PF03401">
    <property type="entry name" value="TctC"/>
    <property type="match status" value="1"/>
</dbReference>
<keyword evidence="4" id="KW-1185">Reference proteome</keyword>
<evidence type="ECO:0000256" key="1">
    <source>
        <dbReference type="ARBA" id="ARBA00006987"/>
    </source>
</evidence>
<dbReference type="EMBL" id="FWXJ01000003">
    <property type="protein sequence ID" value="SMC36097.1"/>
    <property type="molecule type" value="Genomic_DNA"/>
</dbReference>
<protein>
    <submittedName>
        <fullName evidence="3">Tripartite-type tricarboxylate transporter, receptor component TctC</fullName>
    </submittedName>
</protein>
<organism evidence="3 4">
    <name type="scientific">Polynucleobacter kasalickyi</name>
    <dbReference type="NCBI Taxonomy" id="1938817"/>
    <lineage>
        <taxon>Bacteria</taxon>
        <taxon>Pseudomonadati</taxon>
        <taxon>Pseudomonadota</taxon>
        <taxon>Betaproteobacteria</taxon>
        <taxon>Burkholderiales</taxon>
        <taxon>Burkholderiaceae</taxon>
        <taxon>Polynucleobacter</taxon>
    </lineage>
</organism>
<evidence type="ECO:0000313" key="3">
    <source>
        <dbReference type="EMBL" id="SMC36097.1"/>
    </source>
</evidence>
<dbReference type="PIRSF" id="PIRSF017082">
    <property type="entry name" value="YflP"/>
    <property type="match status" value="1"/>
</dbReference>
<dbReference type="STRING" id="1938817.SAMN06296008_10399"/>
<dbReference type="OrthoDB" id="8678477at2"/>
<keyword evidence="3" id="KW-0675">Receptor</keyword>
<dbReference type="Gene3D" id="3.40.190.150">
    <property type="entry name" value="Bordetella uptake gene, domain 1"/>
    <property type="match status" value="1"/>
</dbReference>
<reference evidence="3 4" key="1">
    <citation type="submission" date="2017-04" db="EMBL/GenBank/DDBJ databases">
        <authorList>
            <person name="Afonso C.L."/>
            <person name="Miller P.J."/>
            <person name="Scott M.A."/>
            <person name="Spackman E."/>
            <person name="Goraichik I."/>
            <person name="Dimitrov K.M."/>
            <person name="Suarez D.L."/>
            <person name="Swayne D.E."/>
        </authorList>
    </citation>
    <scope>NUCLEOTIDE SEQUENCE [LARGE SCALE GENOMIC DNA]</scope>
    <source>
        <strain evidence="3 4">VK13</strain>
    </source>
</reference>
<sequence>MKNIKNKLFVLLLTFTSTFALGQSAEPIQGGSPIKLIVPFTPGTGIDTIARAVGPKLSEILGQPIVVDNRAGASGNIGTEAVVRAKPDGTTLLVTVNTIVMNRTLYPKASFDPLNDLVPITLAAYGDLLLVVPESSPYKTAGEFVAAAKANPGKLSYASPGVGTPHHLAMEMLKNQTKTFILHVPYRGTAPAVTDLLGAQVDAMFLPIHVGMSYIKANKLRALGIGAKNRNPNAPTIPTFTELKIGEVDAQMWFGFMAPKGVSSEIVNKLGNAIRTSLADPEVRKTFLLQGLDPATSSPNAFAELMKKDAVIWAKTINEQGIKAD</sequence>
<dbReference type="InterPro" id="IPR005064">
    <property type="entry name" value="BUG"/>
</dbReference>
<name>A0A1W1YIV6_9BURK</name>
<dbReference type="CDD" id="cd13578">
    <property type="entry name" value="PBP2_Bug27"/>
    <property type="match status" value="1"/>
</dbReference>